<dbReference type="SUPFAM" id="SSF50978">
    <property type="entry name" value="WD40 repeat-like"/>
    <property type="match status" value="2"/>
</dbReference>
<evidence type="ECO:0000256" key="7">
    <source>
        <dbReference type="ARBA" id="ARBA00023273"/>
    </source>
</evidence>
<keyword evidence="6" id="KW-0206">Cytoskeleton</keyword>
<comment type="similarity">
    <text evidence="8">Belongs to the CFAP43 family.</text>
</comment>
<dbReference type="Pfam" id="PF25828">
    <property type="entry name" value="CC_Cfap43"/>
    <property type="match status" value="1"/>
</dbReference>
<gene>
    <name evidence="11" type="primary">CFAP43_2</name>
    <name evidence="11" type="ORF">CDAR_164241</name>
</gene>
<dbReference type="GO" id="GO:0060271">
    <property type="term" value="P:cilium assembly"/>
    <property type="evidence" value="ECO:0007669"/>
    <property type="project" value="TreeGrafter"/>
</dbReference>
<evidence type="ECO:0000256" key="4">
    <source>
        <dbReference type="ARBA" id="ARBA00022737"/>
    </source>
</evidence>
<evidence type="ECO:0000256" key="1">
    <source>
        <dbReference type="ARBA" id="ARBA00004430"/>
    </source>
</evidence>
<dbReference type="EMBL" id="BPLQ01015705">
    <property type="protein sequence ID" value="GIY90014.1"/>
    <property type="molecule type" value="Genomic_DNA"/>
</dbReference>
<comment type="caution">
    <text evidence="11">The sequence shown here is derived from an EMBL/GenBank/DDBJ whole genome shotgun (WGS) entry which is preliminary data.</text>
</comment>
<evidence type="ECO:0000256" key="10">
    <source>
        <dbReference type="SAM" id="Coils"/>
    </source>
</evidence>
<feature type="coiled-coil region" evidence="10">
    <location>
        <begin position="1135"/>
        <end position="1176"/>
    </location>
</feature>
<dbReference type="PANTHER" id="PTHR14885:SF1">
    <property type="entry name" value="CILIA- AND FLAGELLA-ASSOCIATED PROTEIN 43"/>
    <property type="match status" value="1"/>
</dbReference>
<feature type="coiled-coil region" evidence="10">
    <location>
        <begin position="1065"/>
        <end position="1092"/>
    </location>
</feature>
<organism evidence="11 12">
    <name type="scientific">Caerostris darwini</name>
    <dbReference type="NCBI Taxonomy" id="1538125"/>
    <lineage>
        <taxon>Eukaryota</taxon>
        <taxon>Metazoa</taxon>
        <taxon>Ecdysozoa</taxon>
        <taxon>Arthropoda</taxon>
        <taxon>Chelicerata</taxon>
        <taxon>Arachnida</taxon>
        <taxon>Araneae</taxon>
        <taxon>Araneomorphae</taxon>
        <taxon>Entelegynae</taxon>
        <taxon>Araneoidea</taxon>
        <taxon>Araneidae</taxon>
        <taxon>Caerostris</taxon>
    </lineage>
</organism>
<keyword evidence="3" id="KW-0853">WD repeat</keyword>
<dbReference type="GO" id="GO:0005930">
    <property type="term" value="C:axoneme"/>
    <property type="evidence" value="ECO:0007669"/>
    <property type="project" value="UniProtKB-SubCell"/>
</dbReference>
<proteinExistence type="inferred from homology"/>
<keyword evidence="4" id="KW-0677">Repeat</keyword>
<evidence type="ECO:0000256" key="8">
    <source>
        <dbReference type="ARBA" id="ARBA00023605"/>
    </source>
</evidence>
<evidence type="ECO:0000313" key="12">
    <source>
        <dbReference type="Proteomes" id="UP001054837"/>
    </source>
</evidence>
<dbReference type="GO" id="GO:0003341">
    <property type="term" value="P:cilium movement"/>
    <property type="evidence" value="ECO:0007669"/>
    <property type="project" value="UniProtKB-ARBA"/>
</dbReference>
<evidence type="ECO:0000256" key="2">
    <source>
        <dbReference type="ARBA" id="ARBA00022490"/>
    </source>
</evidence>
<keyword evidence="11" id="KW-0282">Flagellum</keyword>
<evidence type="ECO:0000313" key="11">
    <source>
        <dbReference type="EMBL" id="GIY90014.1"/>
    </source>
</evidence>
<keyword evidence="5 10" id="KW-0175">Coiled coil</keyword>
<evidence type="ECO:0000256" key="6">
    <source>
        <dbReference type="ARBA" id="ARBA00023212"/>
    </source>
</evidence>
<dbReference type="PANTHER" id="PTHR14885">
    <property type="entry name" value="CILIA- AND FLAGELLA-ASSOCIATED PROTEIN 43-RELATED"/>
    <property type="match status" value="1"/>
</dbReference>
<dbReference type="Proteomes" id="UP001054837">
    <property type="component" value="Unassembled WGS sequence"/>
</dbReference>
<evidence type="ECO:0000256" key="5">
    <source>
        <dbReference type="ARBA" id="ARBA00023054"/>
    </source>
</evidence>
<sequence length="1484" mass="172308">MADSDLNKKWVRGKYQQKPHFLSENEIVFLCGSYFKVCRKDSNINSCIDIPIGGVQCYTVDHSKKLLAVADRGKKTCIYIIELENYEIVAKIQNEDFHEYIAVEFGIESFLLTLEKAPKFLLTLWNWKKGKKIASVLNELPIAETQCCAFSVHPHLKHIACFHQVDKIHYFTIDYLGKEVDLRKETMYLHYIHDIDGFSTINSRNVYNLTWFDKIHHEPWGVQSEVINSLPLVACCQDMAESEIVQFYDYLTKNERSKISCHCWFSHDDILIACIDGSVITLNFVKYENKFLYTSSVHKNKVNNSTITCMVINTNGLYAGKQNGDFIFVPDIHNWNETRIFSTQSSLVFLTISPDYEDMLLATQGGAVILFSALDNKSICMNYEISSQPIVGVYILDDLYIITAKANGQVEAWDIIKSVRLSVMELGETLICMDGSLLVPVCIIAGHSSYVYIIDVSIVLHIRVIEILRPHERPIIRICVENYGKFALMLTEDHKLFILTILPSEQFSILGYTELTHELKDIAIFSRGVQEKTYIFLLCWTNPSNLKESNCVLTLELPSDFEKHFIDYWKDESGLLDTESLNFIETLLDYFSSSIAVHDQYGVILSVSEENRVQNGAGILKDVFEEVDTQKNVSPPFDLEDSRLFVSPSHEIIMIVNKIGNICLWYISDPERKFCIYSKIIFDSMPIMKFTLREDALIVTNCHGDVVYYELPNLEKKCKVDYRLGFQKTVLKEKQHLSNFETKIKSDRMLIPWVTLMIDKMNQESFTILVTKKAQVLESMMSLGKDLEALVKENSDLPEDYQWGNEEFILDENSKDSLLKTREKQLTSYRMSLTTQLKNELKLIDDIKRECLDSMIEKGNILKPINKGRLLYNYPILRLTEEEKSEIQRSFKTFQIRKYTTSLITKQEIRDFQERLEFTIQEYGEDKDKMFSGLRKDVLLLPTQEERINYTRILMYIIYHKRTAFNKRFKDLLESKKRTVDIIKSINSQIKFILESIDEERELWEPEEVVESLESTLQATEEEINQNCPLQLERKSKIVKGIAAYFLEDPWLLKILSPTVKEERTKHKREAVARMKKEIEKLLKNSQEALLNYRVSHEKLVDEKLEWDLSINQDELQIFLLFFCTGNGQLLIDGNLFLKKNIEATKRKLAALESRKKEVEKTIEKLNNIHRGLSEEVTGIDSEVLVLSKQSKNKQQFFDAYNMRPAQRSIKETFNPFETKLKVEFGNLDTINSLTVKPLRISVNVWKELCTFREKKISIEGKLRNMDEDYEKYFSAATEITKWIKDVKSSILVRSVFFRYMHENRLESNIEVPAVISATTAQLETEFPNKLAFNYLFFIGKYHLEGLNSILSVAGESKLQALQIKGKTEIQIERGINRLKIINLKLRDAKSDLEMVQNTPLGREVLNAIQDPKGFGPHVKINELVSTHELEKNEIKRQMQMVSDNIARIKVRKENLRKGMNMRLEEIEVLKGNIYELRNIGNIN</sequence>
<accession>A0AAV4X815</accession>
<protein>
    <recommendedName>
        <fullName evidence="9">Cilia- and flagella-associated protein 43</fullName>
    </recommendedName>
</protein>
<keyword evidence="2" id="KW-0963">Cytoplasm</keyword>
<dbReference type="Gene3D" id="2.130.10.10">
    <property type="entry name" value="YVTN repeat-like/Quinoprotein amine dehydrogenase"/>
    <property type="match status" value="2"/>
</dbReference>
<dbReference type="InterPro" id="IPR036322">
    <property type="entry name" value="WD40_repeat_dom_sf"/>
</dbReference>
<evidence type="ECO:0000256" key="9">
    <source>
        <dbReference type="ARBA" id="ARBA00023662"/>
    </source>
</evidence>
<reference evidence="11 12" key="1">
    <citation type="submission" date="2021-06" db="EMBL/GenBank/DDBJ databases">
        <title>Caerostris darwini draft genome.</title>
        <authorList>
            <person name="Kono N."/>
            <person name="Arakawa K."/>
        </authorList>
    </citation>
    <scope>NUCLEOTIDE SEQUENCE [LARGE SCALE GENOMIC DNA]</scope>
</reference>
<keyword evidence="7" id="KW-0966">Cell projection</keyword>
<name>A0AAV4X815_9ARAC</name>
<keyword evidence="12" id="KW-1185">Reference proteome</keyword>
<keyword evidence="11" id="KW-0969">Cilium</keyword>
<comment type="subcellular location">
    <subcellularLocation>
        <location evidence="1">Cytoplasm</location>
        <location evidence="1">Cytoskeleton</location>
        <location evidence="1">Cilium axoneme</location>
    </subcellularLocation>
</comment>
<dbReference type="InterPro" id="IPR015943">
    <property type="entry name" value="WD40/YVTN_repeat-like_dom_sf"/>
</dbReference>
<evidence type="ECO:0000256" key="3">
    <source>
        <dbReference type="ARBA" id="ARBA00022574"/>
    </source>
</evidence>